<gene>
    <name evidence="2" type="ORF">PanWU01x14_075200</name>
</gene>
<accession>A0A2P5DCR4</accession>
<feature type="domain" description="Agenet-like" evidence="1">
    <location>
        <begin position="9"/>
        <end position="41"/>
    </location>
</feature>
<keyword evidence="3" id="KW-1185">Reference proteome</keyword>
<evidence type="ECO:0000313" key="2">
    <source>
        <dbReference type="EMBL" id="PON71081.1"/>
    </source>
</evidence>
<name>A0A2P5DCR4_PARAD</name>
<reference evidence="3" key="1">
    <citation type="submission" date="2016-06" db="EMBL/GenBank/DDBJ databases">
        <title>Parallel loss of symbiosis genes in relatives of nitrogen-fixing non-legume Parasponia.</title>
        <authorList>
            <person name="Van Velzen R."/>
            <person name="Holmer R."/>
            <person name="Bu F."/>
            <person name="Rutten L."/>
            <person name="Van Zeijl A."/>
            <person name="Liu W."/>
            <person name="Santuari L."/>
            <person name="Cao Q."/>
            <person name="Sharma T."/>
            <person name="Shen D."/>
            <person name="Roswanjaya Y."/>
            <person name="Wardhani T."/>
            <person name="Kalhor M.S."/>
            <person name="Jansen J."/>
            <person name="Van den Hoogen J."/>
            <person name="Gungor B."/>
            <person name="Hartog M."/>
            <person name="Hontelez J."/>
            <person name="Verver J."/>
            <person name="Yang W.-C."/>
            <person name="Schijlen E."/>
            <person name="Repin R."/>
            <person name="Schilthuizen M."/>
            <person name="Schranz E."/>
            <person name="Heidstra R."/>
            <person name="Miyata K."/>
            <person name="Fedorova E."/>
            <person name="Kohlen W."/>
            <person name="Bisseling T."/>
            <person name="Smit S."/>
            <person name="Geurts R."/>
        </authorList>
    </citation>
    <scope>NUCLEOTIDE SEQUENCE [LARGE SCALE GENOMIC DNA]</scope>
    <source>
        <strain evidence="3">cv. WU1-14</strain>
    </source>
</reference>
<sequence length="65" mass="7046">MRKLPQNDTSKAVVVYDHMLSDDGKQPLIEQVHAFLLRPVPSSGAAADRCGFEPNDVVDAFCCAA</sequence>
<proteinExistence type="predicted"/>
<comment type="caution">
    <text evidence="2">The sequence shown here is derived from an EMBL/GenBank/DDBJ whole genome shotgun (WGS) entry which is preliminary data.</text>
</comment>
<dbReference type="Pfam" id="PF05641">
    <property type="entry name" value="Agenet"/>
    <property type="match status" value="1"/>
</dbReference>
<dbReference type="Proteomes" id="UP000237105">
    <property type="component" value="Unassembled WGS sequence"/>
</dbReference>
<evidence type="ECO:0000259" key="1">
    <source>
        <dbReference type="Pfam" id="PF05641"/>
    </source>
</evidence>
<organism evidence="2 3">
    <name type="scientific">Parasponia andersonii</name>
    <name type="common">Sponia andersonii</name>
    <dbReference type="NCBI Taxonomy" id="3476"/>
    <lineage>
        <taxon>Eukaryota</taxon>
        <taxon>Viridiplantae</taxon>
        <taxon>Streptophyta</taxon>
        <taxon>Embryophyta</taxon>
        <taxon>Tracheophyta</taxon>
        <taxon>Spermatophyta</taxon>
        <taxon>Magnoliopsida</taxon>
        <taxon>eudicotyledons</taxon>
        <taxon>Gunneridae</taxon>
        <taxon>Pentapetalae</taxon>
        <taxon>rosids</taxon>
        <taxon>fabids</taxon>
        <taxon>Rosales</taxon>
        <taxon>Cannabaceae</taxon>
        <taxon>Parasponia</taxon>
    </lineage>
</organism>
<dbReference type="AlphaFoldDB" id="A0A2P5DCR4"/>
<dbReference type="InterPro" id="IPR008395">
    <property type="entry name" value="Agenet-like_dom"/>
</dbReference>
<protein>
    <recommendedName>
        <fullName evidence="1">Agenet-like domain-containing protein</fullName>
    </recommendedName>
</protein>
<evidence type="ECO:0000313" key="3">
    <source>
        <dbReference type="Proteomes" id="UP000237105"/>
    </source>
</evidence>
<dbReference type="EMBL" id="JXTB01000046">
    <property type="protein sequence ID" value="PON71081.1"/>
    <property type="molecule type" value="Genomic_DNA"/>
</dbReference>